<dbReference type="AlphaFoldDB" id="A0A8X7SC44"/>
<dbReference type="Proteomes" id="UP000886595">
    <property type="component" value="Unassembled WGS sequence"/>
</dbReference>
<dbReference type="InterPro" id="IPR036047">
    <property type="entry name" value="F-box-like_dom_sf"/>
</dbReference>
<accession>A0A8X7SC44</accession>
<name>A0A8X7SC44_BRACI</name>
<dbReference type="SUPFAM" id="SSF81383">
    <property type="entry name" value="F-box domain"/>
    <property type="match status" value="1"/>
</dbReference>
<evidence type="ECO:0000259" key="1">
    <source>
        <dbReference type="SMART" id="SM00256"/>
    </source>
</evidence>
<gene>
    <name evidence="2" type="ORF">Bca52824_032243</name>
</gene>
<proteinExistence type="predicted"/>
<evidence type="ECO:0000313" key="3">
    <source>
        <dbReference type="Proteomes" id="UP000886595"/>
    </source>
</evidence>
<dbReference type="OrthoDB" id="1693699at2759"/>
<dbReference type="InterPro" id="IPR001810">
    <property type="entry name" value="F-box_dom"/>
</dbReference>
<dbReference type="SMART" id="SM00256">
    <property type="entry name" value="FBOX"/>
    <property type="match status" value="1"/>
</dbReference>
<dbReference type="EMBL" id="JAAMPC010000007">
    <property type="protein sequence ID" value="KAG2303592.1"/>
    <property type="molecule type" value="Genomic_DNA"/>
</dbReference>
<organism evidence="2 3">
    <name type="scientific">Brassica carinata</name>
    <name type="common">Ethiopian mustard</name>
    <name type="synonym">Abyssinian cabbage</name>
    <dbReference type="NCBI Taxonomy" id="52824"/>
    <lineage>
        <taxon>Eukaryota</taxon>
        <taxon>Viridiplantae</taxon>
        <taxon>Streptophyta</taxon>
        <taxon>Embryophyta</taxon>
        <taxon>Tracheophyta</taxon>
        <taxon>Spermatophyta</taxon>
        <taxon>Magnoliopsida</taxon>
        <taxon>eudicotyledons</taxon>
        <taxon>Gunneridae</taxon>
        <taxon>Pentapetalae</taxon>
        <taxon>rosids</taxon>
        <taxon>malvids</taxon>
        <taxon>Brassicales</taxon>
        <taxon>Brassicaceae</taxon>
        <taxon>Brassiceae</taxon>
        <taxon>Brassica</taxon>
    </lineage>
</organism>
<keyword evidence="3" id="KW-1185">Reference proteome</keyword>
<sequence length="328" mass="35152">MDVFDGLPDAIIVDILNKVGDVRTLLRCSSLSKRFNSLVPQTESLILRLDQVGTTESQPGSPVGNILKSFHGLCSLFSKPAKPIPTANLSPNIPSKILSSFDRVKNLEVELPGGDASLEKGAAVKWKAQHGETLETLVVFAFRSASTVSSSPASSDGESDAEFVTGLKTRVMWTISALMAASTRHFLMSGVVKEHEELESLMVRDGGGEGTLVMGTEGLRAFRKMEAAQNRSVVPSVRMSMRHAPSLKLESGICLESATLVIVRPSEGYSDVGDDELATEAFAGNCMYGEAVVALLKCRKNALEMNSFKLLLGLNNGSCGAFCVFPFC</sequence>
<reference evidence="2 3" key="1">
    <citation type="submission" date="2020-02" db="EMBL/GenBank/DDBJ databases">
        <authorList>
            <person name="Ma Q."/>
            <person name="Huang Y."/>
            <person name="Song X."/>
            <person name="Pei D."/>
        </authorList>
    </citation>
    <scope>NUCLEOTIDE SEQUENCE [LARGE SCALE GENOMIC DNA]</scope>
    <source>
        <strain evidence="2">Sxm20200214</strain>
        <tissue evidence="2">Leaf</tissue>
    </source>
</reference>
<evidence type="ECO:0000313" key="2">
    <source>
        <dbReference type="EMBL" id="KAG2303592.1"/>
    </source>
</evidence>
<dbReference type="InterPro" id="IPR044809">
    <property type="entry name" value="AUF1-like"/>
</dbReference>
<dbReference type="PANTHER" id="PTHR31215">
    <property type="entry name" value="OS05G0510400 PROTEIN-RELATED"/>
    <property type="match status" value="1"/>
</dbReference>
<protein>
    <recommendedName>
        <fullName evidence="1">F-box domain-containing protein</fullName>
    </recommendedName>
</protein>
<comment type="caution">
    <text evidence="2">The sequence shown here is derived from an EMBL/GenBank/DDBJ whole genome shotgun (WGS) entry which is preliminary data.</text>
</comment>
<feature type="domain" description="F-box" evidence="1">
    <location>
        <begin position="7"/>
        <end position="48"/>
    </location>
</feature>